<keyword evidence="2" id="KW-0521">NADP</keyword>
<dbReference type="PANTHER" id="PTHR43899">
    <property type="entry name" value="RH59310P"/>
    <property type="match status" value="1"/>
</dbReference>
<sequence>MDLKSLLNVTAVDFTEALKTQPALGQLLFGIGAVVVLKFVLSACQAFYRFFLRPGKKLRKFGEWAVVTGATDGIGKAYAFELARQGLSLLLISRTETKLRDTAAEIKSKYPNVEVHILSIDFGNFNEDAQAKVKQATKGLDVGVLINNVGQSYDFPMYFDELSDEHVHALVNLNVTSTLYMTRLLLPSMVAKRRGAVVNLASAASRNPSPLLSLYSGAKSFVELFSQSLDAEYKGRGIRVQVQTPLFVATKLAKIRKASLTVPSPAGYAKAAVRFIGYEDSVSPYWSHAFQLYLMSCMPKSLLSIIVLNMHAGLRKRGLKKKVQKSA</sequence>
<evidence type="ECO:0008006" key="7">
    <source>
        <dbReference type="Google" id="ProtNLM"/>
    </source>
</evidence>
<dbReference type="OrthoDB" id="1393670at2759"/>
<keyword evidence="6" id="KW-1185">Reference proteome</keyword>
<gene>
    <name evidence="5" type="ORF">NSK_002452</name>
</gene>
<evidence type="ECO:0000313" key="5">
    <source>
        <dbReference type="EMBL" id="TFJ86244.1"/>
    </source>
</evidence>
<keyword evidence="4" id="KW-0472">Membrane</keyword>
<dbReference type="CDD" id="cd05356">
    <property type="entry name" value="17beta-HSD1_like_SDR_c"/>
    <property type="match status" value="1"/>
</dbReference>
<dbReference type="GO" id="GO:0016491">
    <property type="term" value="F:oxidoreductase activity"/>
    <property type="evidence" value="ECO:0007669"/>
    <property type="project" value="UniProtKB-KW"/>
</dbReference>
<keyword evidence="4" id="KW-1133">Transmembrane helix</keyword>
<dbReference type="Proteomes" id="UP000355283">
    <property type="component" value="Unassembled WGS sequence"/>
</dbReference>
<evidence type="ECO:0000256" key="2">
    <source>
        <dbReference type="ARBA" id="ARBA00022857"/>
    </source>
</evidence>
<name>A0A4D9D5H5_9STRA</name>
<comment type="caution">
    <text evidence="5">The sequence shown here is derived from an EMBL/GenBank/DDBJ whole genome shotgun (WGS) entry which is preliminary data.</text>
</comment>
<dbReference type="InterPro" id="IPR051019">
    <property type="entry name" value="VLCFA-Steroid_DH"/>
</dbReference>
<evidence type="ECO:0000313" key="6">
    <source>
        <dbReference type="Proteomes" id="UP000355283"/>
    </source>
</evidence>
<evidence type="ECO:0000256" key="3">
    <source>
        <dbReference type="ARBA" id="ARBA00023002"/>
    </source>
</evidence>
<feature type="transmembrane region" description="Helical" evidence="4">
    <location>
        <begin position="27"/>
        <end position="51"/>
    </location>
</feature>
<organism evidence="5 6">
    <name type="scientific">Nannochloropsis salina CCMP1776</name>
    <dbReference type="NCBI Taxonomy" id="1027361"/>
    <lineage>
        <taxon>Eukaryota</taxon>
        <taxon>Sar</taxon>
        <taxon>Stramenopiles</taxon>
        <taxon>Ochrophyta</taxon>
        <taxon>Eustigmatophyceae</taxon>
        <taxon>Eustigmatales</taxon>
        <taxon>Monodopsidaceae</taxon>
        <taxon>Microchloropsis</taxon>
        <taxon>Microchloropsis salina</taxon>
    </lineage>
</organism>
<dbReference type="Pfam" id="PF00106">
    <property type="entry name" value="adh_short"/>
    <property type="match status" value="1"/>
</dbReference>
<dbReference type="AlphaFoldDB" id="A0A4D9D5H5"/>
<dbReference type="InterPro" id="IPR036291">
    <property type="entry name" value="NAD(P)-bd_dom_sf"/>
</dbReference>
<evidence type="ECO:0000256" key="4">
    <source>
        <dbReference type="SAM" id="Phobius"/>
    </source>
</evidence>
<accession>A0A4D9D5H5</accession>
<dbReference type="Gene3D" id="3.40.50.720">
    <property type="entry name" value="NAD(P)-binding Rossmann-like Domain"/>
    <property type="match status" value="1"/>
</dbReference>
<keyword evidence="4" id="KW-0812">Transmembrane</keyword>
<dbReference type="PRINTS" id="PR00081">
    <property type="entry name" value="GDHRDH"/>
</dbReference>
<dbReference type="EMBL" id="SDOX01000009">
    <property type="protein sequence ID" value="TFJ86244.1"/>
    <property type="molecule type" value="Genomic_DNA"/>
</dbReference>
<reference evidence="5 6" key="1">
    <citation type="submission" date="2019-01" db="EMBL/GenBank/DDBJ databases">
        <title>Nuclear Genome Assembly of the Microalgal Biofuel strain Nannochloropsis salina CCMP1776.</title>
        <authorList>
            <person name="Hovde B."/>
        </authorList>
    </citation>
    <scope>NUCLEOTIDE SEQUENCE [LARGE SCALE GENOMIC DNA]</scope>
    <source>
        <strain evidence="5 6">CCMP1776</strain>
    </source>
</reference>
<keyword evidence="3" id="KW-0560">Oxidoreductase</keyword>
<dbReference type="PIRSF" id="PIRSF000126">
    <property type="entry name" value="11-beta-HSD1"/>
    <property type="match status" value="1"/>
</dbReference>
<evidence type="ECO:0000256" key="1">
    <source>
        <dbReference type="ARBA" id="ARBA00006484"/>
    </source>
</evidence>
<comment type="similarity">
    <text evidence="1">Belongs to the short-chain dehydrogenases/reductases (SDR) family.</text>
</comment>
<dbReference type="PANTHER" id="PTHR43899:SF13">
    <property type="entry name" value="RH59310P"/>
    <property type="match status" value="1"/>
</dbReference>
<dbReference type="FunFam" id="3.40.50.720:FF:000137">
    <property type="entry name" value="Hydroxysteroid (17-beta) dehydrogenase 3"/>
    <property type="match status" value="1"/>
</dbReference>
<dbReference type="SUPFAM" id="SSF51735">
    <property type="entry name" value="NAD(P)-binding Rossmann-fold domains"/>
    <property type="match status" value="1"/>
</dbReference>
<protein>
    <recommendedName>
        <fullName evidence="7">Very-long-chain 3-oxoacyl-CoA reductase</fullName>
    </recommendedName>
</protein>
<proteinExistence type="inferred from homology"/>
<dbReference type="InterPro" id="IPR002347">
    <property type="entry name" value="SDR_fam"/>
</dbReference>